<dbReference type="PRINTS" id="PR00380">
    <property type="entry name" value="KINESINHEAVY"/>
</dbReference>
<keyword evidence="2" id="KW-0963">Cytoplasm</keyword>
<feature type="compositionally biased region" description="Low complexity" evidence="11">
    <location>
        <begin position="794"/>
        <end position="816"/>
    </location>
</feature>
<reference evidence="13" key="1">
    <citation type="submission" date="2013-08" db="EMBL/GenBank/DDBJ databases">
        <title>Gene expansion shapes genome architecture in the human pathogen Lichtheimia corymbifera: an evolutionary genomics analysis in the ancient terrestrial Mucorales (Mucoromycotina).</title>
        <authorList>
            <person name="Schwartze V.U."/>
            <person name="Winter S."/>
            <person name="Shelest E."/>
            <person name="Marcet-Houben M."/>
            <person name="Horn F."/>
            <person name="Wehner S."/>
            <person name="Hoffmann K."/>
            <person name="Riege K."/>
            <person name="Sammeth M."/>
            <person name="Nowrousian M."/>
            <person name="Valiante V."/>
            <person name="Linde J."/>
            <person name="Jacobsen I.D."/>
            <person name="Marz M."/>
            <person name="Brakhage A.A."/>
            <person name="Gabaldon T."/>
            <person name="Bocker S."/>
            <person name="Voigt K."/>
        </authorList>
    </citation>
    <scope>NUCLEOTIDE SEQUENCE [LARGE SCALE GENOMIC DNA]</scope>
    <source>
        <strain evidence="13">FSU 9682</strain>
    </source>
</reference>
<keyword evidence="4 9" id="KW-0547">Nucleotide-binding</keyword>
<dbReference type="InterPro" id="IPR019821">
    <property type="entry name" value="Kinesin_motor_CS"/>
</dbReference>
<dbReference type="SMART" id="SM00129">
    <property type="entry name" value="KISc"/>
    <property type="match status" value="1"/>
</dbReference>
<dbReference type="GO" id="GO:0007019">
    <property type="term" value="P:microtubule depolymerization"/>
    <property type="evidence" value="ECO:0007669"/>
    <property type="project" value="TreeGrafter"/>
</dbReference>
<keyword evidence="7" id="KW-0206">Cytoskeleton</keyword>
<comment type="subcellular location">
    <subcellularLocation>
        <location evidence="1">Cytoplasm</location>
        <location evidence="1">Cytoskeleton</location>
    </subcellularLocation>
</comment>
<feature type="domain" description="Kinesin motor" evidence="12">
    <location>
        <begin position="290"/>
        <end position="612"/>
    </location>
</feature>
<name>A0A068S187_9FUNG</name>
<evidence type="ECO:0000256" key="10">
    <source>
        <dbReference type="RuleBase" id="RU000394"/>
    </source>
</evidence>
<dbReference type="InterPro" id="IPR027417">
    <property type="entry name" value="P-loop_NTPase"/>
</dbReference>
<evidence type="ECO:0000256" key="11">
    <source>
        <dbReference type="SAM" id="MobiDB-lite"/>
    </source>
</evidence>
<comment type="caution">
    <text evidence="13">The sequence shown here is derived from an EMBL/GenBank/DDBJ whole genome shotgun (WGS) entry which is preliminary data.</text>
</comment>
<feature type="compositionally biased region" description="Basic residues" evidence="11">
    <location>
        <begin position="741"/>
        <end position="759"/>
    </location>
</feature>
<feature type="compositionally biased region" description="Polar residues" evidence="11">
    <location>
        <begin position="254"/>
        <end position="269"/>
    </location>
</feature>
<accession>A0A068S187</accession>
<evidence type="ECO:0000256" key="8">
    <source>
        <dbReference type="ARBA" id="ARBA00061030"/>
    </source>
</evidence>
<evidence type="ECO:0000256" key="9">
    <source>
        <dbReference type="PROSITE-ProRule" id="PRU00283"/>
    </source>
</evidence>
<comment type="similarity">
    <text evidence="8">Belongs to the TRAFAC class myosin-kinesin ATPase superfamily. Kinesin family. KIN-13 subfamily.</text>
</comment>
<feature type="compositionally biased region" description="Acidic residues" evidence="11">
    <location>
        <begin position="639"/>
        <end position="669"/>
    </location>
</feature>
<gene>
    <name evidence="13" type="ORF">LCOR_06735.1</name>
</gene>
<dbReference type="SUPFAM" id="SSF52540">
    <property type="entry name" value="P-loop containing nucleoside triphosphate hydrolases"/>
    <property type="match status" value="1"/>
</dbReference>
<evidence type="ECO:0000313" key="13">
    <source>
        <dbReference type="EMBL" id="CDH55612.1"/>
    </source>
</evidence>
<dbReference type="GO" id="GO:0005524">
    <property type="term" value="F:ATP binding"/>
    <property type="evidence" value="ECO:0007669"/>
    <property type="project" value="UniProtKB-UniRule"/>
</dbReference>
<dbReference type="STRING" id="1263082.A0A068S187"/>
<protein>
    <recommendedName>
        <fullName evidence="10">Kinesin-like protein</fullName>
    </recommendedName>
</protein>
<evidence type="ECO:0000259" key="12">
    <source>
        <dbReference type="PROSITE" id="PS50067"/>
    </source>
</evidence>
<evidence type="ECO:0000256" key="6">
    <source>
        <dbReference type="ARBA" id="ARBA00023175"/>
    </source>
</evidence>
<organism evidence="13 14">
    <name type="scientific">Lichtheimia corymbifera JMRC:FSU:9682</name>
    <dbReference type="NCBI Taxonomy" id="1263082"/>
    <lineage>
        <taxon>Eukaryota</taxon>
        <taxon>Fungi</taxon>
        <taxon>Fungi incertae sedis</taxon>
        <taxon>Mucoromycota</taxon>
        <taxon>Mucoromycotina</taxon>
        <taxon>Mucoromycetes</taxon>
        <taxon>Mucorales</taxon>
        <taxon>Lichtheimiaceae</taxon>
        <taxon>Lichtheimia</taxon>
    </lineage>
</organism>
<evidence type="ECO:0000256" key="1">
    <source>
        <dbReference type="ARBA" id="ARBA00004245"/>
    </source>
</evidence>
<dbReference type="Proteomes" id="UP000027586">
    <property type="component" value="Unassembled WGS sequence"/>
</dbReference>
<feature type="compositionally biased region" description="Low complexity" evidence="11">
    <location>
        <begin position="133"/>
        <end position="144"/>
    </location>
</feature>
<dbReference type="VEuPathDB" id="FungiDB:LCOR_06735.1"/>
<dbReference type="PROSITE" id="PS50067">
    <property type="entry name" value="KINESIN_MOTOR_2"/>
    <property type="match status" value="1"/>
</dbReference>
<dbReference type="GO" id="GO:0007018">
    <property type="term" value="P:microtubule-based movement"/>
    <property type="evidence" value="ECO:0007669"/>
    <property type="project" value="InterPro"/>
</dbReference>
<dbReference type="Gene3D" id="3.40.850.10">
    <property type="entry name" value="Kinesin motor domain"/>
    <property type="match status" value="1"/>
</dbReference>
<evidence type="ECO:0000256" key="7">
    <source>
        <dbReference type="ARBA" id="ARBA00023212"/>
    </source>
</evidence>
<feature type="compositionally biased region" description="Acidic residues" evidence="11">
    <location>
        <begin position="204"/>
        <end position="214"/>
    </location>
</feature>
<keyword evidence="14" id="KW-1185">Reference proteome</keyword>
<proteinExistence type="inferred from homology"/>
<dbReference type="InterPro" id="IPR036961">
    <property type="entry name" value="Kinesin_motor_dom_sf"/>
</dbReference>
<dbReference type="PROSITE" id="PS00411">
    <property type="entry name" value="KINESIN_MOTOR_1"/>
    <property type="match status" value="1"/>
</dbReference>
<dbReference type="FunFam" id="3.40.850.10:FF:000012">
    <property type="entry name" value="Kinesin-like protein"/>
    <property type="match status" value="1"/>
</dbReference>
<evidence type="ECO:0000313" key="14">
    <source>
        <dbReference type="Proteomes" id="UP000027586"/>
    </source>
</evidence>
<keyword evidence="3 10" id="KW-0493">Microtubule</keyword>
<feature type="binding site" evidence="9">
    <location>
        <begin position="380"/>
        <end position="387"/>
    </location>
    <ligand>
        <name>ATP</name>
        <dbReference type="ChEBI" id="CHEBI:30616"/>
    </ligand>
</feature>
<dbReference type="CDD" id="cd01367">
    <property type="entry name" value="KISc_KIF2_like"/>
    <property type="match status" value="1"/>
</dbReference>
<dbReference type="GO" id="GO:0005874">
    <property type="term" value="C:microtubule"/>
    <property type="evidence" value="ECO:0007669"/>
    <property type="project" value="UniProtKB-KW"/>
</dbReference>
<evidence type="ECO:0000256" key="5">
    <source>
        <dbReference type="ARBA" id="ARBA00022840"/>
    </source>
</evidence>
<feature type="region of interest" description="Disordered" evidence="11">
    <location>
        <begin position="616"/>
        <end position="669"/>
    </location>
</feature>
<dbReference type="AlphaFoldDB" id="A0A068S187"/>
<dbReference type="PANTHER" id="PTHR47971">
    <property type="entry name" value="KINESIN-RELATED PROTEIN 6"/>
    <property type="match status" value="1"/>
</dbReference>
<keyword evidence="6 9" id="KW-0505">Motor protein</keyword>
<dbReference type="Pfam" id="PF00225">
    <property type="entry name" value="Kinesin"/>
    <property type="match status" value="1"/>
</dbReference>
<feature type="region of interest" description="Disordered" evidence="11">
    <location>
        <begin position="726"/>
        <end position="822"/>
    </location>
</feature>
<dbReference type="InterPro" id="IPR027640">
    <property type="entry name" value="Kinesin-like_fam"/>
</dbReference>
<feature type="region of interest" description="Disordered" evidence="11">
    <location>
        <begin position="87"/>
        <end position="231"/>
    </location>
</feature>
<dbReference type="GO" id="GO:0008017">
    <property type="term" value="F:microtubule binding"/>
    <property type="evidence" value="ECO:0007669"/>
    <property type="project" value="InterPro"/>
</dbReference>
<feature type="compositionally biased region" description="Polar residues" evidence="11">
    <location>
        <begin position="760"/>
        <end position="769"/>
    </location>
</feature>
<evidence type="ECO:0000256" key="3">
    <source>
        <dbReference type="ARBA" id="ARBA00022701"/>
    </source>
</evidence>
<evidence type="ECO:0000256" key="2">
    <source>
        <dbReference type="ARBA" id="ARBA00022490"/>
    </source>
</evidence>
<dbReference type="EMBL" id="CBTN010000031">
    <property type="protein sequence ID" value="CDH55612.1"/>
    <property type="molecule type" value="Genomic_DNA"/>
</dbReference>
<sequence>MVTTLLLDTLRDADLEQYYPRLLASLLMVSPSSSRLLSYPCRIIAVWVSLRFLIEGNYFRQVVGYNTRGGLVQKLRQELPTLENGLVSSPITANNTTSSSAAATSTATTPATASPTTTPATVSSSGGGGGGIPSPSIATPTPTSLKTPQTYRRRPLDSSSLLGSKGMSGDQAQRPDTIKPISGGGKSPNDRFSAVAAASSSFQEDYESSDEEEKCEIRRGSGPLLDPYGVPISGKRAASQRAAASSGFTMTAPSSFGTSPAGSSNSPVTITGGGGGNSGGHALQSDLNQKIRVVVRKRPLNKKELERGEKDISPTCGIRSINVNEPKMKVDLTRYIEQHSFTYDDVFDNDASNEQVYQRTAAPLVKYVFGGGKATCFAYGQTGSGKTFTMLDQKHGLYVLAARDIFNMLRTPEYQNLTAWIGFYEIYQGQLYDLLNNRKKLFAREDGKQNVVIVGLKEYVINNVNDLMQVFEYGSQARSTGSTGANSDSSRSHAILQILLKPLKSRKKIIGKLSFIDLAGSERGADRGDADAKTRMEGAEINKSLLALKECIRALDQDKRHTPFRQSKLTQVLKDSFVGNSRTCMIATISPNQSNSEHTLNTLRYADRVKELKGERDRRVLGGESQGGDVSPNTRVTNDELDYGNDDSYQDDYGDIDYGESDDPELYNEADDNDLFLDEEYFPSDSDVNILDEDFPHENRLFHEPIGNASRRQQVYADSMGMTQTRTKPLADPQQQQQHSPKQHHRPPTSRHHSYHRGSPRSSDLQQQDAHGLMMASSPENAFDPSEFSRSRHGSSSGASGRPQQQQQQLPSSGSSMHRTHSTASANEFNMMPAKMSSPQHTTDDDDILFEQHTIEDFIKYHRGEIREVAECSKKETKLLANFSLYMTSLKEQSEGQRRPDDDLKMSSEFIDYLDRLDEVLEMKMGAIEALRDRIRNVLGEEDI</sequence>
<dbReference type="GO" id="GO:0003777">
    <property type="term" value="F:microtubule motor activity"/>
    <property type="evidence" value="ECO:0007669"/>
    <property type="project" value="InterPro"/>
</dbReference>
<feature type="compositionally biased region" description="Low complexity" evidence="11">
    <location>
        <begin position="157"/>
        <end position="169"/>
    </location>
</feature>
<dbReference type="PANTHER" id="PTHR47971:SF8">
    <property type="entry name" value="KINESIN-LIKE PROTEIN"/>
    <property type="match status" value="1"/>
</dbReference>
<feature type="region of interest" description="Disordered" evidence="11">
    <location>
        <begin position="254"/>
        <end position="285"/>
    </location>
</feature>
<dbReference type="InterPro" id="IPR001752">
    <property type="entry name" value="Kinesin_motor_dom"/>
</dbReference>
<feature type="compositionally biased region" description="Low complexity" evidence="11">
    <location>
        <begin position="88"/>
        <end position="124"/>
    </location>
</feature>
<evidence type="ECO:0000256" key="4">
    <source>
        <dbReference type="ARBA" id="ARBA00022741"/>
    </source>
</evidence>
<dbReference type="OrthoDB" id="3176171at2759"/>
<keyword evidence="5 9" id="KW-0067">ATP-binding</keyword>